<dbReference type="Gene3D" id="1.20.1070.10">
    <property type="entry name" value="Rhodopsin 7-helix transmembrane proteins"/>
    <property type="match status" value="1"/>
</dbReference>
<dbReference type="WBParaSite" id="Hba_20318">
    <property type="protein sequence ID" value="Hba_20318"/>
    <property type="gene ID" value="Hba_20318"/>
</dbReference>
<reference evidence="3" key="1">
    <citation type="submission" date="2016-11" db="UniProtKB">
        <authorList>
            <consortium name="WormBaseParasite"/>
        </authorList>
    </citation>
    <scope>IDENTIFICATION</scope>
</reference>
<keyword evidence="1" id="KW-0812">Transmembrane</keyword>
<keyword evidence="2" id="KW-1185">Reference proteome</keyword>
<dbReference type="SUPFAM" id="SSF81321">
    <property type="entry name" value="Family A G protein-coupled receptor-like"/>
    <property type="match status" value="1"/>
</dbReference>
<proteinExistence type="predicted"/>
<keyword evidence="1" id="KW-1133">Transmembrane helix</keyword>
<sequence>MNTRRSNVHSKLKLVWTTLLIVSSFSLSWGLCVLYFVLVCVDGCLLTYQVSLNFYLGLFLNSTVNCLVMLKLASNPFIYTLRIKAIRGSVDNLINFLCRRKTYPSMKTSKASIALLSSSSGVQNSL</sequence>
<feature type="transmembrane region" description="Helical" evidence="1">
    <location>
        <begin position="12"/>
        <end position="38"/>
    </location>
</feature>
<evidence type="ECO:0000256" key="1">
    <source>
        <dbReference type="SAM" id="Phobius"/>
    </source>
</evidence>
<evidence type="ECO:0000313" key="3">
    <source>
        <dbReference type="WBParaSite" id="Hba_20318"/>
    </source>
</evidence>
<evidence type="ECO:0000313" key="2">
    <source>
        <dbReference type="Proteomes" id="UP000095283"/>
    </source>
</evidence>
<protein>
    <submittedName>
        <fullName evidence="3">G_PROTEIN_RECEP_F1_2 domain-containing protein</fullName>
    </submittedName>
</protein>
<keyword evidence="1" id="KW-0472">Membrane</keyword>
<accession>A0A1I7XS55</accession>
<dbReference type="AlphaFoldDB" id="A0A1I7XS55"/>
<organism evidence="2 3">
    <name type="scientific">Heterorhabditis bacteriophora</name>
    <name type="common">Entomopathogenic nematode worm</name>
    <dbReference type="NCBI Taxonomy" id="37862"/>
    <lineage>
        <taxon>Eukaryota</taxon>
        <taxon>Metazoa</taxon>
        <taxon>Ecdysozoa</taxon>
        <taxon>Nematoda</taxon>
        <taxon>Chromadorea</taxon>
        <taxon>Rhabditida</taxon>
        <taxon>Rhabditina</taxon>
        <taxon>Rhabditomorpha</taxon>
        <taxon>Strongyloidea</taxon>
        <taxon>Heterorhabditidae</taxon>
        <taxon>Heterorhabditis</taxon>
    </lineage>
</organism>
<name>A0A1I7XS55_HETBA</name>
<dbReference type="Proteomes" id="UP000095283">
    <property type="component" value="Unplaced"/>
</dbReference>
<feature type="transmembrane region" description="Helical" evidence="1">
    <location>
        <begin position="50"/>
        <end position="73"/>
    </location>
</feature>